<feature type="domain" description="Peptidase S9A N-terminal" evidence="8">
    <location>
        <begin position="91"/>
        <end position="496"/>
    </location>
</feature>
<protein>
    <recommendedName>
        <fullName evidence="6">Prolyl endopeptidase</fullName>
        <ecNumber evidence="6">3.4.21.-</ecNumber>
    </recommendedName>
</protein>
<comment type="similarity">
    <text evidence="1 6">Belongs to the peptidase S9A family.</text>
</comment>
<dbReference type="InterPro" id="IPR029058">
    <property type="entry name" value="AB_hydrolase_fold"/>
</dbReference>
<dbReference type="GO" id="GO:0006508">
    <property type="term" value="P:proteolysis"/>
    <property type="evidence" value="ECO:0007669"/>
    <property type="project" value="UniProtKB-KW"/>
</dbReference>
<feature type="non-terminal residue" evidence="9">
    <location>
        <position position="1"/>
    </location>
</feature>
<keyword evidence="10" id="KW-1185">Reference proteome</keyword>
<evidence type="ECO:0000313" key="9">
    <source>
        <dbReference type="EMBL" id="RKO89705.1"/>
    </source>
</evidence>
<dbReference type="SUPFAM" id="SSF50993">
    <property type="entry name" value="Peptidase/esterase 'gauge' domain"/>
    <property type="match status" value="1"/>
</dbReference>
<dbReference type="Gene3D" id="3.40.50.1820">
    <property type="entry name" value="alpha/beta hydrolase"/>
    <property type="match status" value="2"/>
</dbReference>
<dbReference type="Gene3D" id="2.130.10.120">
    <property type="entry name" value="Prolyl oligopeptidase, N-terminal domain"/>
    <property type="match status" value="1"/>
</dbReference>
<dbReference type="SUPFAM" id="SSF53474">
    <property type="entry name" value="alpha/beta-Hydrolases"/>
    <property type="match status" value="1"/>
</dbReference>
<name>A0A4P9WDB9_9FUNG</name>
<dbReference type="PRINTS" id="PR00862">
    <property type="entry name" value="PROLIGOPTASE"/>
</dbReference>
<evidence type="ECO:0000256" key="1">
    <source>
        <dbReference type="ARBA" id="ARBA00005228"/>
    </source>
</evidence>
<evidence type="ECO:0000256" key="4">
    <source>
        <dbReference type="ARBA" id="ARBA00022825"/>
    </source>
</evidence>
<dbReference type="EC" id="3.4.21.-" evidence="6"/>
<evidence type="ECO:0000256" key="5">
    <source>
        <dbReference type="ARBA" id="ARBA00045448"/>
    </source>
</evidence>
<dbReference type="GO" id="GO:0004252">
    <property type="term" value="F:serine-type endopeptidase activity"/>
    <property type="evidence" value="ECO:0007669"/>
    <property type="project" value="UniProtKB-UniRule"/>
</dbReference>
<evidence type="ECO:0000259" key="7">
    <source>
        <dbReference type="Pfam" id="PF00326"/>
    </source>
</evidence>
<evidence type="ECO:0000256" key="3">
    <source>
        <dbReference type="ARBA" id="ARBA00022801"/>
    </source>
</evidence>
<keyword evidence="3 6" id="KW-0378">Hydrolase</keyword>
<dbReference type="PANTHER" id="PTHR11757:SF19">
    <property type="entry name" value="PROLYL ENDOPEPTIDASE-LIKE"/>
    <property type="match status" value="1"/>
</dbReference>
<proteinExistence type="inferred from homology"/>
<dbReference type="OrthoDB" id="248387at2759"/>
<dbReference type="PANTHER" id="PTHR11757">
    <property type="entry name" value="PROTEASE FAMILY S9A OLIGOPEPTIDASE"/>
    <property type="match status" value="1"/>
</dbReference>
<evidence type="ECO:0000256" key="6">
    <source>
        <dbReference type="RuleBase" id="RU368024"/>
    </source>
</evidence>
<dbReference type="Pfam" id="PF02897">
    <property type="entry name" value="Peptidase_S9_N"/>
    <property type="match status" value="1"/>
</dbReference>
<accession>A0A4P9WDB9</accession>
<comment type="function">
    <text evidence="5">Serine peptidase whose precise substrate specificity remains unclear. Does not cleave peptides after a arginine or lysine residue. Regulates trans-Golgi network morphology and sorting by regulating the membrane binding of the AP-1 complex. May play a role in the regulation of synaptic vesicle exocytosis.</text>
</comment>
<dbReference type="AlphaFoldDB" id="A0A4P9WDB9"/>
<evidence type="ECO:0000259" key="8">
    <source>
        <dbReference type="Pfam" id="PF02897"/>
    </source>
</evidence>
<dbReference type="InterPro" id="IPR002470">
    <property type="entry name" value="Peptidase_S9A"/>
</dbReference>
<keyword evidence="2 6" id="KW-0645">Protease</keyword>
<dbReference type="EMBL" id="KZ995932">
    <property type="protein sequence ID" value="RKO89705.1"/>
    <property type="molecule type" value="Genomic_DNA"/>
</dbReference>
<dbReference type="Proteomes" id="UP000269721">
    <property type="component" value="Unassembled WGS sequence"/>
</dbReference>
<dbReference type="InterPro" id="IPR023302">
    <property type="entry name" value="Pept_S9A_N"/>
</dbReference>
<organism evidence="9 10">
    <name type="scientific">Blyttiomyces helicus</name>
    <dbReference type="NCBI Taxonomy" id="388810"/>
    <lineage>
        <taxon>Eukaryota</taxon>
        <taxon>Fungi</taxon>
        <taxon>Fungi incertae sedis</taxon>
        <taxon>Chytridiomycota</taxon>
        <taxon>Chytridiomycota incertae sedis</taxon>
        <taxon>Chytridiomycetes</taxon>
        <taxon>Chytridiomycetes incertae sedis</taxon>
        <taxon>Blyttiomyces</taxon>
    </lineage>
</organism>
<evidence type="ECO:0000313" key="10">
    <source>
        <dbReference type="Proteomes" id="UP000269721"/>
    </source>
</evidence>
<dbReference type="Pfam" id="PF00326">
    <property type="entry name" value="Peptidase_S9"/>
    <property type="match status" value="1"/>
</dbReference>
<gene>
    <name evidence="9" type="ORF">BDK51DRAFT_17965</name>
</gene>
<evidence type="ECO:0000256" key="2">
    <source>
        <dbReference type="ARBA" id="ARBA00022670"/>
    </source>
</evidence>
<sequence length="815" mass="88810">PPTAKRVPTKTLVQNVSVPDDYSWLRNGSADPDVATYIAAENAYTDAVLADATGLITTLVGDLAEWSNRAAGPAISATRDGLSGPCGAVEPGVNTFWEAGSYFYWIRYVQGKQYPVYMRAPVGTSPAAGAGCGCIVPPAGTEQVVLDLNAVVPENASYFYQGAFEVSLEDESLLAYSIDLVGSEEYVLYVVNITTGETIGPADGIRNTYYSVRWAVDQSTGARWVYYNVVDPVWGIPRWVYRFCVVECASPAHAQKRGARRGADALPRHGEELVYVEADVSLTTEVATTTDNSFLYIKIAGQITSEIRILYGPTGQFNPIVPLFTRSNGTNYDIEHHNGSFIVRTNAGSSENFEVLLVPTEAALASSPPIPIIDLATFATTTTGISHSAYQYIERIEAFSEHLVAWVRVDGLREVVTTPLPMQPSPVDSLRRLRFQDPANPRTQVYSVLPGTISDMEARLNRRFNTTCLIYTNSSLLRPPAVYALDMRTGTSTPLVPERPVPGLDPNVYFEGRVWANARQQPTDPGSSPVRIPISLVYQTGETGPLPTLLIAYGAYGDFQDPAFSSDIFPLLSRGLLYAICHPRGDADLGAQWYRQGKFERKWNTFSDVRDCLHGLVDMGLAARGRIAVKGRSAGGLVAGNVALRWGFVDGIEDRMGEDSLASVVIAQVPFVDPVLDMIDETVPWVPYEWHEWGNPTTSKAVFDAMMSYSPYHGLNASVAFPAVMVIAGMEDPRVQYWEPAKFVARMRAVKTNEGGQLFGAWVDGMDGAGIGDGGTALVLRVTDSGHFDSEGDFARFGRVAEWYGFVLRGVGVVA</sequence>
<feature type="domain" description="Peptidase S9 prolyl oligopeptidase catalytic" evidence="7">
    <location>
        <begin position="563"/>
        <end position="751"/>
    </location>
</feature>
<keyword evidence="4 6" id="KW-0720">Serine protease</keyword>
<dbReference type="InterPro" id="IPR051543">
    <property type="entry name" value="Serine_Peptidase_S9A"/>
</dbReference>
<reference evidence="10" key="1">
    <citation type="journal article" date="2018" name="Nat. Microbiol.">
        <title>Leveraging single-cell genomics to expand the fungal tree of life.</title>
        <authorList>
            <person name="Ahrendt S.R."/>
            <person name="Quandt C.A."/>
            <person name="Ciobanu D."/>
            <person name="Clum A."/>
            <person name="Salamov A."/>
            <person name="Andreopoulos B."/>
            <person name="Cheng J.F."/>
            <person name="Woyke T."/>
            <person name="Pelin A."/>
            <person name="Henrissat B."/>
            <person name="Reynolds N.K."/>
            <person name="Benny G.L."/>
            <person name="Smith M.E."/>
            <person name="James T.Y."/>
            <person name="Grigoriev I.V."/>
        </authorList>
    </citation>
    <scope>NUCLEOTIDE SEQUENCE [LARGE SCALE GENOMIC DNA]</scope>
</reference>
<dbReference type="InterPro" id="IPR001375">
    <property type="entry name" value="Peptidase_S9_cat"/>
</dbReference>